<comment type="catalytic activity">
    <reaction evidence="7">
        <text>[protein-PII]-L-tyrosine + UTP = [protein-PII]-uridylyl-L-tyrosine + diphosphate</text>
        <dbReference type="Rhea" id="RHEA:13673"/>
        <dbReference type="Rhea" id="RHEA-COMP:12147"/>
        <dbReference type="Rhea" id="RHEA-COMP:12148"/>
        <dbReference type="ChEBI" id="CHEBI:33019"/>
        <dbReference type="ChEBI" id="CHEBI:46398"/>
        <dbReference type="ChEBI" id="CHEBI:46858"/>
        <dbReference type="ChEBI" id="CHEBI:90602"/>
        <dbReference type="EC" id="2.7.7.59"/>
    </reaction>
</comment>
<evidence type="ECO:0000256" key="7">
    <source>
        <dbReference type="HAMAP-Rule" id="MF_00277"/>
    </source>
</evidence>
<dbReference type="EC" id="2.7.7.59" evidence="7"/>
<dbReference type="PANTHER" id="PTHR47320">
    <property type="entry name" value="BIFUNCTIONAL URIDYLYLTRANSFERASE/URIDYLYL-REMOVING ENZYME"/>
    <property type="match status" value="1"/>
</dbReference>
<accession>A0ABT8EJ99</accession>
<dbReference type="Gene3D" id="1.10.3210.10">
    <property type="entry name" value="Hypothetical protein af1432"/>
    <property type="match status" value="1"/>
</dbReference>
<comment type="activity regulation">
    <text evidence="7">Uridylyltransferase (UTase) activity is inhibited by glutamine, while glutamine activates uridylyl-removing (UR) activity.</text>
</comment>
<dbReference type="GO" id="GO:0008773">
    <property type="term" value="F:[protein-PII] uridylyltransferase activity"/>
    <property type="evidence" value="ECO:0007669"/>
    <property type="project" value="UniProtKB-EC"/>
</dbReference>
<dbReference type="PANTHER" id="PTHR47320:SF1">
    <property type="entry name" value="BIFUNCTIONAL URIDYLYLTRANSFERASE_URIDYLYL-REMOVING ENZYME"/>
    <property type="match status" value="1"/>
</dbReference>
<dbReference type="SUPFAM" id="SSF81301">
    <property type="entry name" value="Nucleotidyltransferase"/>
    <property type="match status" value="1"/>
</dbReference>
<dbReference type="HAMAP" id="MF_00277">
    <property type="entry name" value="PII_uridylyl_transf"/>
    <property type="match status" value="1"/>
</dbReference>
<evidence type="ECO:0000256" key="3">
    <source>
        <dbReference type="ARBA" id="ARBA00022737"/>
    </source>
</evidence>
<dbReference type="Proteomes" id="UP001168613">
    <property type="component" value="Unassembled WGS sequence"/>
</dbReference>
<dbReference type="CDD" id="cd04900">
    <property type="entry name" value="ACT_UUR-like_1"/>
    <property type="match status" value="1"/>
</dbReference>
<evidence type="ECO:0000313" key="11">
    <source>
        <dbReference type="Proteomes" id="UP001168613"/>
    </source>
</evidence>
<evidence type="ECO:0000313" key="10">
    <source>
        <dbReference type="EMBL" id="MDN4121369.1"/>
    </source>
</evidence>
<dbReference type="NCBIfam" id="TIGR01693">
    <property type="entry name" value="UTase_glnD"/>
    <property type="match status" value="1"/>
</dbReference>
<comment type="catalytic activity">
    <reaction evidence="7">
        <text>[protein-PII]-uridylyl-L-tyrosine + H2O = [protein-PII]-L-tyrosine + UMP + H(+)</text>
        <dbReference type="Rhea" id="RHEA:48600"/>
        <dbReference type="Rhea" id="RHEA-COMP:12147"/>
        <dbReference type="Rhea" id="RHEA-COMP:12148"/>
        <dbReference type="ChEBI" id="CHEBI:15377"/>
        <dbReference type="ChEBI" id="CHEBI:15378"/>
        <dbReference type="ChEBI" id="CHEBI:46858"/>
        <dbReference type="ChEBI" id="CHEBI:57865"/>
        <dbReference type="ChEBI" id="CHEBI:90602"/>
    </reaction>
</comment>
<dbReference type="RefSeq" id="WP_266124050.1">
    <property type="nucleotide sequence ID" value="NZ_JAJHNU010000002.1"/>
</dbReference>
<comment type="cofactor">
    <cofactor evidence="7">
        <name>Mg(2+)</name>
        <dbReference type="ChEBI" id="CHEBI:18420"/>
    </cofactor>
</comment>
<feature type="domain" description="ACT" evidence="8">
    <location>
        <begin position="788"/>
        <end position="861"/>
    </location>
</feature>
<protein>
    <recommendedName>
        <fullName evidence="7">Bifunctional uridylyltransferase/uridylyl-removing enzyme</fullName>
        <shortName evidence="7">UTase/UR</shortName>
    </recommendedName>
    <alternativeName>
        <fullName evidence="7">Bifunctional [protein-PII] modification enzyme</fullName>
    </alternativeName>
    <alternativeName>
        <fullName evidence="7">Bifunctional nitrogen sensor protein</fullName>
    </alternativeName>
    <domain>
        <recommendedName>
            <fullName evidence="7">[Protein-PII] uridylyltransferase</fullName>
            <shortName evidence="7">PII uridylyltransferase</shortName>
            <shortName evidence="7">UTase</shortName>
            <ecNumber evidence="7">2.7.7.59</ecNumber>
        </recommendedName>
    </domain>
    <domain>
        <recommendedName>
            <fullName evidence="7">[Protein-PII]-UMP uridylyl-removing enzyme</fullName>
            <shortName evidence="7">UR</shortName>
            <ecNumber evidence="7">3.1.4.-</ecNumber>
        </recommendedName>
    </domain>
</protein>
<keyword evidence="1 7" id="KW-0808">Transferase</keyword>
<dbReference type="PIRSF" id="PIRSF006288">
    <property type="entry name" value="PII_uridyltransf"/>
    <property type="match status" value="1"/>
</dbReference>
<reference evidence="10" key="1">
    <citation type="submission" date="2021-11" db="EMBL/GenBank/DDBJ databases">
        <title>Draft genome sequence of Alcaligenes endophyticus type strain CCUG 75668T.</title>
        <authorList>
            <person name="Salva-Serra F."/>
            <person name="Duran R.E."/>
            <person name="Seeger M."/>
            <person name="Moore E.R.B."/>
            <person name="Jaen-Luchoro D."/>
        </authorList>
    </citation>
    <scope>NUCLEOTIDE SEQUENCE</scope>
    <source>
        <strain evidence="10">CCUG 75668</strain>
    </source>
</reference>
<dbReference type="InterPro" id="IPR013546">
    <property type="entry name" value="PII_UdlTrfase/GS_AdlTrfase"/>
</dbReference>
<feature type="domain" description="HD" evidence="9">
    <location>
        <begin position="436"/>
        <end position="558"/>
    </location>
</feature>
<dbReference type="NCBIfam" id="NF002837">
    <property type="entry name" value="PRK03059.1"/>
    <property type="match status" value="1"/>
</dbReference>
<dbReference type="Gene3D" id="3.30.460.10">
    <property type="entry name" value="Beta Polymerase, domain 2"/>
    <property type="match status" value="1"/>
</dbReference>
<organism evidence="10 11">
    <name type="scientific">Alcaligenes endophyticus</name>
    <dbReference type="NCBI Taxonomy" id="1929088"/>
    <lineage>
        <taxon>Bacteria</taxon>
        <taxon>Pseudomonadati</taxon>
        <taxon>Pseudomonadota</taxon>
        <taxon>Betaproteobacteria</taxon>
        <taxon>Burkholderiales</taxon>
        <taxon>Alcaligenaceae</taxon>
        <taxon>Alcaligenes</taxon>
    </lineage>
</organism>
<keyword evidence="3" id="KW-0677">Repeat</keyword>
<keyword evidence="4 7" id="KW-0378">Hydrolase</keyword>
<dbReference type="InterPro" id="IPR006674">
    <property type="entry name" value="HD_domain"/>
</dbReference>
<dbReference type="Pfam" id="PF01966">
    <property type="entry name" value="HD"/>
    <property type="match status" value="1"/>
</dbReference>
<keyword evidence="6 7" id="KW-0511">Multifunctional enzyme</keyword>
<comment type="domain">
    <text evidence="7">Has four distinct domains: an N-terminal nucleotidyltransferase (NT) domain responsible for UTase activity, a central HD domain that encodes UR activity, and two C-terminal ACT domains that seem to have a role in glutamine sensing.</text>
</comment>
<dbReference type="InterPro" id="IPR002912">
    <property type="entry name" value="ACT_dom"/>
</dbReference>
<gene>
    <name evidence="7" type="primary">glnD</name>
    <name evidence="10" type="ORF">LMS43_08725</name>
</gene>
<dbReference type="SUPFAM" id="SSF55021">
    <property type="entry name" value="ACT-like"/>
    <property type="match status" value="2"/>
</dbReference>
<proteinExistence type="inferred from homology"/>
<dbReference type="Pfam" id="PF01909">
    <property type="entry name" value="NTP_transf_2"/>
    <property type="match status" value="1"/>
</dbReference>
<evidence type="ECO:0000259" key="9">
    <source>
        <dbReference type="PROSITE" id="PS51831"/>
    </source>
</evidence>
<dbReference type="InterPro" id="IPR043519">
    <property type="entry name" value="NT_sf"/>
</dbReference>
<dbReference type="PROSITE" id="PS51671">
    <property type="entry name" value="ACT"/>
    <property type="match status" value="2"/>
</dbReference>
<evidence type="ECO:0000259" key="8">
    <source>
        <dbReference type="PROSITE" id="PS51671"/>
    </source>
</evidence>
<feature type="region of interest" description="Uridylyltransferase" evidence="7">
    <location>
        <begin position="1"/>
        <end position="317"/>
    </location>
</feature>
<sequence length="861" mass="99281">MASGTLPTLKRLLHKRRQAAVAAYRQNLQSDALLKALRRICDQVVRKLLLLYPLPEGASLAALGGYGRGELYPHSDLDLLVLLPDAPDQEARQRIEQLLAAMWDIGLAPSHHVAQTHQCLEQVKHDSSLQTSLLESRYLHGSRPLLKQLQKQLKQQLNPRSFFLAKRAEQQARHAHYQDTPYALEPNCKESPGALRDLQMLLWLAKAAGLGNSWRDIAHSGELTFAEQRAIVRVDQAFKRLRIELHLLSGRAEDRVLFDLQPALADIYGFKASHNRRPSEILMQRYYWAARVVSQLNMILMQSIEERLFPCHEAPRILSPHFQSRQALLELRPEQDFARSPELIFAAFLTLQQNPSLHGMSAHTLRSLWHARRLVDEGFRLDRQNRLQFIQIFQQQRGIVRALRLMNLMNILPRYLPVFRRIVGQMQHDLFHAYTVDEHTLKVVRNLRRFTMPEHSHEFSLAHQVINHYPRHWLLYIAAIFHDIAKGRGGNHSDLGAQDAQQFCFDHELEAEDAELVVFLVREHLSMSMYAQKHDLSDPKVIFDFVRIVGTERRLNALYLLTIADICATNPTIWNSWKAKLLEDLYQLSLSVLQHQHTDSLSVLEQRRLDASSEIRLLGLLDEAREKFWQLLDEDYFLRHEAHDIAWHTQQLYFQANASEPIVKIRAAGHSDAIQVLVYTPDTQGLFLRICRYFDAQGLSIQDARIYTTRHGWALDSFIVLLPNYEHMLALDPHLIEHELSKNLRKGHNTLGAQSRQYRSAHSRRAQVFPVPSSVELTPLADNENTWELSLTTTDKPGLLYSLAQVFERHKISLQSAKVLTLGDRVEDVFRLLSPSLHRQTAQQQFLKDILHAIAPATPHL</sequence>
<dbReference type="SMART" id="SM00471">
    <property type="entry name" value="HDc"/>
    <property type="match status" value="1"/>
</dbReference>
<dbReference type="PROSITE" id="PS51831">
    <property type="entry name" value="HD"/>
    <property type="match status" value="1"/>
</dbReference>
<dbReference type="InterPro" id="IPR010043">
    <property type="entry name" value="UTase/UR"/>
</dbReference>
<dbReference type="Pfam" id="PF08335">
    <property type="entry name" value="GlnD_UR_UTase"/>
    <property type="match status" value="1"/>
</dbReference>
<comment type="caution">
    <text evidence="7">Lacks conserved residue(s) required for the propagation of feature annotation.</text>
</comment>
<dbReference type="InterPro" id="IPR045865">
    <property type="entry name" value="ACT-like_dom_sf"/>
</dbReference>
<comment type="caution">
    <text evidence="10">The sequence shown here is derived from an EMBL/GenBank/DDBJ whole genome shotgun (WGS) entry which is preliminary data.</text>
</comment>
<evidence type="ECO:0000256" key="6">
    <source>
        <dbReference type="ARBA" id="ARBA00023268"/>
    </source>
</evidence>
<evidence type="ECO:0000256" key="5">
    <source>
        <dbReference type="ARBA" id="ARBA00022842"/>
    </source>
</evidence>
<keyword evidence="2 7" id="KW-0548">Nucleotidyltransferase</keyword>
<keyword evidence="5 7" id="KW-0460">Magnesium</keyword>
<name>A0ABT8EJ99_9BURK</name>
<evidence type="ECO:0000256" key="4">
    <source>
        <dbReference type="ARBA" id="ARBA00022801"/>
    </source>
</evidence>
<dbReference type="EC" id="3.1.4.-" evidence="7"/>
<comment type="similarity">
    <text evidence="7">Belongs to the GlnD family.</text>
</comment>
<comment type="function">
    <text evidence="7">Modifies, by uridylylation and deuridylylation, the PII regulatory proteins (GlnB and homologs), in response to the nitrogen status of the cell that GlnD senses through the glutamine level. Under low glutamine levels, catalyzes the conversion of the PII proteins and UTP to PII-UMP and PPi, while under higher glutamine levels, GlnD hydrolyzes PII-UMP to PII and UMP (deuridylylation). Thus, controls uridylylation state and activity of the PII proteins, and plays an important role in the regulation of nitrogen metabolism.</text>
</comment>
<dbReference type="SUPFAM" id="SSF109604">
    <property type="entry name" value="HD-domain/PDEase-like"/>
    <property type="match status" value="1"/>
</dbReference>
<evidence type="ECO:0000256" key="1">
    <source>
        <dbReference type="ARBA" id="ARBA00022679"/>
    </source>
</evidence>
<evidence type="ECO:0000256" key="2">
    <source>
        <dbReference type="ARBA" id="ARBA00022695"/>
    </source>
</evidence>
<dbReference type="CDD" id="cd00077">
    <property type="entry name" value="HDc"/>
    <property type="match status" value="1"/>
</dbReference>
<feature type="domain" description="ACT" evidence="8">
    <location>
        <begin position="675"/>
        <end position="758"/>
    </location>
</feature>
<dbReference type="EMBL" id="JAJHNU010000002">
    <property type="protein sequence ID" value="MDN4121369.1"/>
    <property type="molecule type" value="Genomic_DNA"/>
</dbReference>
<keyword evidence="11" id="KW-1185">Reference proteome</keyword>
<dbReference type="InterPro" id="IPR002934">
    <property type="entry name" value="Polymerase_NTP_transf_dom"/>
</dbReference>
<dbReference type="InterPro" id="IPR003607">
    <property type="entry name" value="HD/PDEase_dom"/>
</dbReference>